<dbReference type="InterPro" id="IPR000683">
    <property type="entry name" value="Gfo/Idh/MocA-like_OxRdtase_N"/>
</dbReference>
<dbReference type="InterPro" id="IPR050463">
    <property type="entry name" value="Gfo/Idh/MocA_oxidrdct_glycsds"/>
</dbReference>
<dbReference type="Pfam" id="PF01408">
    <property type="entry name" value="GFO_IDH_MocA"/>
    <property type="match status" value="1"/>
</dbReference>
<proteinExistence type="predicted"/>
<name>A0ABQ6I5X7_9MICO</name>
<evidence type="ECO:0000259" key="2">
    <source>
        <dbReference type="Pfam" id="PF01408"/>
    </source>
</evidence>
<dbReference type="EMBL" id="BSUK01000001">
    <property type="protein sequence ID" value="GMA25681.1"/>
    <property type="molecule type" value="Genomic_DNA"/>
</dbReference>
<keyword evidence="4" id="KW-1185">Reference proteome</keyword>
<comment type="caution">
    <text evidence="3">The sequence shown here is derived from an EMBL/GenBank/DDBJ whole genome shotgun (WGS) entry which is preliminary data.</text>
</comment>
<dbReference type="SUPFAM" id="SSF51735">
    <property type="entry name" value="NAD(P)-binding Rossmann-fold domains"/>
    <property type="match status" value="1"/>
</dbReference>
<dbReference type="PANTHER" id="PTHR43818:SF11">
    <property type="entry name" value="BCDNA.GH03377"/>
    <property type="match status" value="1"/>
</dbReference>
<organism evidence="3 4">
    <name type="scientific">Luteimicrobium album</name>
    <dbReference type="NCBI Taxonomy" id="1054550"/>
    <lineage>
        <taxon>Bacteria</taxon>
        <taxon>Bacillati</taxon>
        <taxon>Actinomycetota</taxon>
        <taxon>Actinomycetes</taxon>
        <taxon>Micrococcales</taxon>
        <taxon>Luteimicrobium</taxon>
    </lineage>
</organism>
<protein>
    <recommendedName>
        <fullName evidence="2">Gfo/Idh/MocA-like oxidoreductase N-terminal domain-containing protein</fullName>
    </recommendedName>
</protein>
<dbReference type="Proteomes" id="UP001157091">
    <property type="component" value="Unassembled WGS sequence"/>
</dbReference>
<keyword evidence="1" id="KW-0560">Oxidoreductase</keyword>
<evidence type="ECO:0000313" key="4">
    <source>
        <dbReference type="Proteomes" id="UP001157091"/>
    </source>
</evidence>
<dbReference type="PANTHER" id="PTHR43818">
    <property type="entry name" value="BCDNA.GH03377"/>
    <property type="match status" value="1"/>
</dbReference>
<dbReference type="InterPro" id="IPR036291">
    <property type="entry name" value="NAD(P)-bd_dom_sf"/>
</dbReference>
<accession>A0ABQ6I5X7</accession>
<evidence type="ECO:0000313" key="3">
    <source>
        <dbReference type="EMBL" id="GMA25681.1"/>
    </source>
</evidence>
<dbReference type="Gene3D" id="3.40.50.720">
    <property type="entry name" value="NAD(P)-binding Rossmann-like Domain"/>
    <property type="match status" value="1"/>
</dbReference>
<evidence type="ECO:0000256" key="1">
    <source>
        <dbReference type="ARBA" id="ARBA00023002"/>
    </source>
</evidence>
<sequence>MSHLPALVATPGLRLTAVSTTREESARRAAERWAAPHHFTTAADLAHCPDVDLITVSVKAPLHRSLIEEVLDAGKPILYEWPLGTSAAESAHLAETLEARGIRAFVALQATAHPVL</sequence>
<gene>
    <name evidence="3" type="ORF">GCM10025864_34400</name>
</gene>
<feature type="domain" description="Gfo/Idh/MocA-like oxidoreductase N-terminal" evidence="2">
    <location>
        <begin position="3"/>
        <end position="106"/>
    </location>
</feature>
<reference evidence="4" key="1">
    <citation type="journal article" date="2019" name="Int. J. Syst. Evol. Microbiol.">
        <title>The Global Catalogue of Microorganisms (GCM) 10K type strain sequencing project: providing services to taxonomists for standard genome sequencing and annotation.</title>
        <authorList>
            <consortium name="The Broad Institute Genomics Platform"/>
            <consortium name="The Broad Institute Genome Sequencing Center for Infectious Disease"/>
            <person name="Wu L."/>
            <person name="Ma J."/>
        </authorList>
    </citation>
    <scope>NUCLEOTIDE SEQUENCE [LARGE SCALE GENOMIC DNA]</scope>
    <source>
        <strain evidence="4">NBRC 106348</strain>
    </source>
</reference>